<dbReference type="EMBL" id="CAEKDK010000001">
    <property type="protein sequence ID" value="CAB4263010.1"/>
    <property type="molecule type" value="Genomic_DNA"/>
</dbReference>
<evidence type="ECO:0008006" key="6">
    <source>
        <dbReference type="Google" id="ProtNLM"/>
    </source>
</evidence>
<accession>A0A6J5TGF5</accession>
<dbReference type="Proteomes" id="UP000507222">
    <property type="component" value="Unassembled WGS sequence"/>
</dbReference>
<dbReference type="Pfam" id="PF13041">
    <property type="entry name" value="PPR_2"/>
    <property type="match status" value="1"/>
</dbReference>
<dbReference type="Gene3D" id="1.25.40.10">
    <property type="entry name" value="Tetratricopeptide repeat domain"/>
    <property type="match status" value="1"/>
</dbReference>
<comment type="similarity">
    <text evidence="1">Belongs to the PPR family. P subfamily.</text>
</comment>
<evidence type="ECO:0000256" key="2">
    <source>
        <dbReference type="ARBA" id="ARBA00022737"/>
    </source>
</evidence>
<proteinExistence type="inferred from homology"/>
<dbReference type="AlphaFoldDB" id="A0A6J5TGF5"/>
<feature type="repeat" description="PPR" evidence="3">
    <location>
        <begin position="129"/>
        <end position="163"/>
    </location>
</feature>
<sequence length="179" mass="19490">MTIAKRAPALTLLHKGNPSSLYYSLFGRVIVRTQFCSLAINRCHTVVSVIGPNPKETIDLDKLVEMRCKSGNLGLDEALGHFNSMLACVGLHPEVCTLNIVINCLCRMNRVDLGFSVLATTLKHGLQANAYALNASLNGVCKYRSISEAMQLFRKIEEKGLACSEITYATIINGLCKAG</sequence>
<dbReference type="Pfam" id="PF12854">
    <property type="entry name" value="PPR_1"/>
    <property type="match status" value="1"/>
</dbReference>
<dbReference type="InterPro" id="IPR011990">
    <property type="entry name" value="TPR-like_helical_dom_sf"/>
</dbReference>
<dbReference type="PROSITE" id="PS51375">
    <property type="entry name" value="PPR"/>
    <property type="match status" value="1"/>
</dbReference>
<name>A0A6J5TGF5_PRUAR</name>
<keyword evidence="2" id="KW-0677">Repeat</keyword>
<reference evidence="4 5" key="1">
    <citation type="submission" date="2020-05" db="EMBL/GenBank/DDBJ databases">
        <authorList>
            <person name="Campoy J."/>
            <person name="Schneeberger K."/>
            <person name="Spophaly S."/>
        </authorList>
    </citation>
    <scope>NUCLEOTIDE SEQUENCE [LARGE SCALE GENOMIC DNA]</scope>
    <source>
        <strain evidence="4">PruArmRojPasFocal</strain>
    </source>
</reference>
<dbReference type="PANTHER" id="PTHR47941">
    <property type="entry name" value="PENTATRICOPEPTIDE REPEAT-CONTAINING PROTEIN 3, MITOCHONDRIAL"/>
    <property type="match status" value="1"/>
</dbReference>
<evidence type="ECO:0000256" key="1">
    <source>
        <dbReference type="ARBA" id="ARBA00007626"/>
    </source>
</evidence>
<gene>
    <name evidence="4" type="ORF">CURHAP_LOCUS2548</name>
</gene>
<dbReference type="InterPro" id="IPR002885">
    <property type="entry name" value="PPR_rpt"/>
</dbReference>
<evidence type="ECO:0000313" key="5">
    <source>
        <dbReference type="Proteomes" id="UP000507222"/>
    </source>
</evidence>
<protein>
    <recommendedName>
        <fullName evidence="6">Pentacotripeptide-repeat region of PRORP domain-containing protein</fullName>
    </recommendedName>
</protein>
<organism evidence="4 5">
    <name type="scientific">Prunus armeniaca</name>
    <name type="common">Apricot</name>
    <name type="synonym">Armeniaca vulgaris</name>
    <dbReference type="NCBI Taxonomy" id="36596"/>
    <lineage>
        <taxon>Eukaryota</taxon>
        <taxon>Viridiplantae</taxon>
        <taxon>Streptophyta</taxon>
        <taxon>Embryophyta</taxon>
        <taxon>Tracheophyta</taxon>
        <taxon>Spermatophyta</taxon>
        <taxon>Magnoliopsida</taxon>
        <taxon>eudicotyledons</taxon>
        <taxon>Gunneridae</taxon>
        <taxon>Pentapetalae</taxon>
        <taxon>rosids</taxon>
        <taxon>fabids</taxon>
        <taxon>Rosales</taxon>
        <taxon>Rosaceae</taxon>
        <taxon>Amygdaloideae</taxon>
        <taxon>Amygdaleae</taxon>
        <taxon>Prunus</taxon>
    </lineage>
</organism>
<evidence type="ECO:0000256" key="3">
    <source>
        <dbReference type="PROSITE-ProRule" id="PRU00708"/>
    </source>
</evidence>
<dbReference type="NCBIfam" id="TIGR00756">
    <property type="entry name" value="PPR"/>
    <property type="match status" value="1"/>
</dbReference>
<evidence type="ECO:0000313" key="4">
    <source>
        <dbReference type="EMBL" id="CAB4263010.1"/>
    </source>
</evidence>